<dbReference type="GO" id="GO:0051606">
    <property type="term" value="P:detection of stimulus"/>
    <property type="evidence" value="ECO:0007669"/>
    <property type="project" value="UniProtKB-ARBA"/>
</dbReference>
<dbReference type="Gene3D" id="1.10.510.10">
    <property type="entry name" value="Transferase(Phosphotransferase) domain 1"/>
    <property type="match status" value="1"/>
</dbReference>
<keyword evidence="24" id="KW-1185">Reference proteome</keyword>
<dbReference type="FunFam" id="3.80.10.10:FF:000095">
    <property type="entry name" value="LRR receptor-like serine/threonine-protein kinase GSO1"/>
    <property type="match status" value="1"/>
</dbReference>
<dbReference type="PROSITE" id="PS00107">
    <property type="entry name" value="PROTEIN_KINASE_ATP"/>
    <property type="match status" value="1"/>
</dbReference>
<dbReference type="InterPro" id="IPR051716">
    <property type="entry name" value="Plant_RL_S/T_kinase"/>
</dbReference>
<dbReference type="InterPro" id="IPR000719">
    <property type="entry name" value="Prot_kinase_dom"/>
</dbReference>
<evidence type="ECO:0000256" key="20">
    <source>
        <dbReference type="PROSITE-ProRule" id="PRU10141"/>
    </source>
</evidence>
<evidence type="ECO:0000256" key="16">
    <source>
        <dbReference type="ARBA" id="ARBA00023170"/>
    </source>
</evidence>
<organism evidence="23 24">
    <name type="scientific">Stephania japonica</name>
    <dbReference type="NCBI Taxonomy" id="461633"/>
    <lineage>
        <taxon>Eukaryota</taxon>
        <taxon>Viridiplantae</taxon>
        <taxon>Streptophyta</taxon>
        <taxon>Embryophyta</taxon>
        <taxon>Tracheophyta</taxon>
        <taxon>Spermatophyta</taxon>
        <taxon>Magnoliopsida</taxon>
        <taxon>Ranunculales</taxon>
        <taxon>Menispermaceae</taxon>
        <taxon>Menispermoideae</taxon>
        <taxon>Cissampelideae</taxon>
        <taxon>Stephania</taxon>
    </lineage>
</organism>
<protein>
    <recommendedName>
        <fullName evidence="2">non-specific serine/threonine protein kinase</fullName>
        <ecNumber evidence="2">2.7.11.1</ecNumber>
    </recommendedName>
</protein>
<sequence length="914" mass="101120">MESYPSNVVFFVTTLVVAMNIFLVHSSFSSNDTSRSSDVVKASMQDQVDALLAWKRSLTFLYGNTPLNSWSTDTALYPTVCDWEGIACDDMGRLVRIELQTKGLKGNLENFNFSSFPDLLSLNLGLNRLNGSIPSQIGNLTKLTMLDLSFNDLIGSLPRSIGQLRSLLVLYLSGNRLTGSIPTTIGNMLNLSQLHLSSNQLVGSLPQSIGQLKSLRSLDLSSNQLVGSLPQSIGQLKSLRSLDLSYNQLVGSLPQSIGQLFSLHSLDLSSNYLTGPIPTTIGTMLNLSLLHLRNNKINGSLPEELGQMIQLQDFDLSHNKLIGPIPATIGNMTKLEYLVLSSNQLVGSLPQSISQLYSLRSLDLSSNYLIGPIPTTIANMLNLSQLHLSSNQLVGSLPQSIGQLKSLCSLDLSSNQLVGSLPQSIGQLKYLVSLLLSTNKLTGPIPTTIGDMSSLSSLYLRENQINSSIPEELWKLTQLEELDLSLNHLSGDLPNSYCSAYVLSFFNLSQNKIESPFLPNGILPHQPRVLLNNGDCVAASKVKDLPYPSRFGTENINKQKPKRLIIIVLATTLSVFVLTGVLLCRWNSRKARTNEGSTKHGNIFSIWNYDGQIAYEDIIRETEDFDIKYCIGVGGYGSVYRALLPSGKVVALKKFHNWERENLTFKRSFTTEIQVLTKIRHRNIVKLYGFCCHTRCAFLVYEYLEKGSLFVVLVEKVEVVVLDWKKRINIIKGISCALSYLHHDCSPPILHRDISSNNVLLDSEYEAHVADFGTARLLDPDSSNQTILAGTYGYIAPELAYTMVVTEKCDVYSFGVVALEVIMGKHPQDLISSLSSPHYRNIMLKDVVDQRLTFPTEDENSIALIMALAILCIQTNPRSRPTMKQISEELIAQAKVFQEPFSQISLGQLADLSI</sequence>
<keyword evidence="17" id="KW-0325">Glycoprotein</keyword>
<keyword evidence="3" id="KW-1003">Cell membrane</keyword>
<dbReference type="InterPro" id="IPR008266">
    <property type="entry name" value="Tyr_kinase_AS"/>
</dbReference>
<dbReference type="GO" id="GO:0004674">
    <property type="term" value="F:protein serine/threonine kinase activity"/>
    <property type="evidence" value="ECO:0007669"/>
    <property type="project" value="UniProtKB-KW"/>
</dbReference>
<evidence type="ECO:0000256" key="6">
    <source>
        <dbReference type="ARBA" id="ARBA00022614"/>
    </source>
</evidence>
<evidence type="ECO:0000256" key="11">
    <source>
        <dbReference type="ARBA" id="ARBA00022741"/>
    </source>
</evidence>
<keyword evidence="12" id="KW-0418">Kinase</keyword>
<keyword evidence="10" id="KW-0677">Repeat</keyword>
<evidence type="ECO:0000256" key="17">
    <source>
        <dbReference type="ARBA" id="ARBA00023180"/>
    </source>
</evidence>
<comment type="caution">
    <text evidence="23">The sequence shown here is derived from an EMBL/GenBank/DDBJ whole genome shotgun (WGS) entry which is preliminary data.</text>
</comment>
<keyword evidence="6" id="KW-0433">Leucine-rich repeat</keyword>
<feature type="transmembrane region" description="Helical" evidence="21">
    <location>
        <begin position="564"/>
        <end position="584"/>
    </location>
</feature>
<keyword evidence="4" id="KW-0723">Serine/threonine-protein kinase</keyword>
<dbReference type="GO" id="GO:0005524">
    <property type="term" value="F:ATP binding"/>
    <property type="evidence" value="ECO:0007669"/>
    <property type="project" value="UniProtKB-UniRule"/>
</dbReference>
<feature type="domain" description="Protein kinase" evidence="22">
    <location>
        <begin position="625"/>
        <end position="902"/>
    </location>
</feature>
<dbReference type="Gene3D" id="3.30.200.20">
    <property type="entry name" value="Phosphorylase Kinase, domain 1"/>
    <property type="match status" value="1"/>
</dbReference>
<evidence type="ECO:0000256" key="3">
    <source>
        <dbReference type="ARBA" id="ARBA00022475"/>
    </source>
</evidence>
<dbReference type="EC" id="2.7.11.1" evidence="2"/>
<dbReference type="InterPro" id="IPR032675">
    <property type="entry name" value="LRR_dom_sf"/>
</dbReference>
<dbReference type="Proteomes" id="UP001417504">
    <property type="component" value="Unassembled WGS sequence"/>
</dbReference>
<evidence type="ECO:0000256" key="7">
    <source>
        <dbReference type="ARBA" id="ARBA00022679"/>
    </source>
</evidence>
<dbReference type="GO" id="GO:0009653">
    <property type="term" value="P:anatomical structure morphogenesis"/>
    <property type="evidence" value="ECO:0007669"/>
    <property type="project" value="UniProtKB-ARBA"/>
</dbReference>
<evidence type="ECO:0000256" key="12">
    <source>
        <dbReference type="ARBA" id="ARBA00022777"/>
    </source>
</evidence>
<dbReference type="SUPFAM" id="SSF52058">
    <property type="entry name" value="L domain-like"/>
    <property type="match status" value="2"/>
</dbReference>
<evidence type="ECO:0000256" key="18">
    <source>
        <dbReference type="ARBA" id="ARBA00047899"/>
    </source>
</evidence>
<dbReference type="InterPro" id="IPR013210">
    <property type="entry name" value="LRR_N_plant-typ"/>
</dbReference>
<name>A0AAP0IJW8_9MAGN</name>
<evidence type="ECO:0000256" key="19">
    <source>
        <dbReference type="ARBA" id="ARBA00048679"/>
    </source>
</evidence>
<dbReference type="Pfam" id="PF00560">
    <property type="entry name" value="LRR_1"/>
    <property type="match status" value="1"/>
</dbReference>
<dbReference type="Pfam" id="PF23598">
    <property type="entry name" value="LRR_14"/>
    <property type="match status" value="2"/>
</dbReference>
<evidence type="ECO:0000256" key="4">
    <source>
        <dbReference type="ARBA" id="ARBA00022527"/>
    </source>
</evidence>
<dbReference type="InterPro" id="IPR055414">
    <property type="entry name" value="LRR_R13L4/SHOC2-like"/>
</dbReference>
<keyword evidence="9" id="KW-0732">Signal</keyword>
<dbReference type="PANTHER" id="PTHR48053:SF126">
    <property type="entry name" value="MDIS1-INTERACTING RECEPTOR LIKE KINASE 2-LIKE ISOFORM X1"/>
    <property type="match status" value="1"/>
</dbReference>
<proteinExistence type="predicted"/>
<dbReference type="InterPro" id="IPR001611">
    <property type="entry name" value="Leu-rich_rpt"/>
</dbReference>
<keyword evidence="16" id="KW-0675">Receptor</keyword>
<evidence type="ECO:0000256" key="21">
    <source>
        <dbReference type="SAM" id="Phobius"/>
    </source>
</evidence>
<evidence type="ECO:0000313" key="24">
    <source>
        <dbReference type="Proteomes" id="UP001417504"/>
    </source>
</evidence>
<dbReference type="InterPro" id="IPR003591">
    <property type="entry name" value="Leu-rich_rpt_typical-subtyp"/>
</dbReference>
<reference evidence="23 24" key="1">
    <citation type="submission" date="2024-01" db="EMBL/GenBank/DDBJ databases">
        <title>Genome assemblies of Stephania.</title>
        <authorList>
            <person name="Yang L."/>
        </authorList>
    </citation>
    <scope>NUCLEOTIDE SEQUENCE [LARGE SCALE GENOMIC DNA]</scope>
    <source>
        <strain evidence="23">QJT</strain>
        <tissue evidence="23">Leaf</tissue>
    </source>
</reference>
<dbReference type="AlphaFoldDB" id="A0AAP0IJW8"/>
<evidence type="ECO:0000256" key="2">
    <source>
        <dbReference type="ARBA" id="ARBA00012513"/>
    </source>
</evidence>
<dbReference type="GO" id="GO:0099402">
    <property type="term" value="P:plant organ development"/>
    <property type="evidence" value="ECO:0007669"/>
    <property type="project" value="UniProtKB-ARBA"/>
</dbReference>
<dbReference type="PRINTS" id="PR00019">
    <property type="entry name" value="LEURICHRPT"/>
</dbReference>
<keyword evidence="13 20" id="KW-0067">ATP-binding</keyword>
<evidence type="ECO:0000256" key="10">
    <source>
        <dbReference type="ARBA" id="ARBA00022737"/>
    </source>
</evidence>
<dbReference type="SMART" id="SM00369">
    <property type="entry name" value="LRR_TYP"/>
    <property type="match status" value="11"/>
</dbReference>
<keyword evidence="8 21" id="KW-0812">Transmembrane</keyword>
<feature type="binding site" evidence="20">
    <location>
        <position position="653"/>
    </location>
    <ligand>
        <name>ATP</name>
        <dbReference type="ChEBI" id="CHEBI:30616"/>
    </ligand>
</feature>
<evidence type="ECO:0000256" key="8">
    <source>
        <dbReference type="ARBA" id="ARBA00022692"/>
    </source>
</evidence>
<evidence type="ECO:0000256" key="5">
    <source>
        <dbReference type="ARBA" id="ARBA00022553"/>
    </source>
</evidence>
<dbReference type="FunFam" id="3.80.10.10:FF:000470">
    <property type="entry name" value="LRR receptor-like serine/threonine-protein kinase RPK2"/>
    <property type="match status" value="1"/>
</dbReference>
<dbReference type="PROSITE" id="PS00109">
    <property type="entry name" value="PROTEIN_KINASE_TYR"/>
    <property type="match status" value="1"/>
</dbReference>
<comment type="subcellular location">
    <subcellularLocation>
        <location evidence="1">Cell membrane</location>
        <topology evidence="1">Single-pass type I membrane protein</topology>
    </subcellularLocation>
</comment>
<dbReference type="InterPro" id="IPR017441">
    <property type="entry name" value="Protein_kinase_ATP_BS"/>
</dbReference>
<dbReference type="EMBL" id="JBBNAE010000006">
    <property type="protein sequence ID" value="KAK9116818.1"/>
    <property type="molecule type" value="Genomic_DNA"/>
</dbReference>
<dbReference type="PANTHER" id="PTHR48053">
    <property type="entry name" value="LEUCINE RICH REPEAT FAMILY PROTEIN, EXPRESSED"/>
    <property type="match status" value="1"/>
</dbReference>
<dbReference type="FunFam" id="3.80.10.10:FF:000400">
    <property type="entry name" value="Nuclear pore complex protein NUP107"/>
    <property type="match status" value="1"/>
</dbReference>
<dbReference type="FunFam" id="3.30.200.20:FF:000309">
    <property type="entry name" value="Leucine-rich repeat receptor protein kinase MSP1"/>
    <property type="match status" value="1"/>
</dbReference>
<accession>A0AAP0IJW8</accession>
<dbReference type="Pfam" id="PF13855">
    <property type="entry name" value="LRR_8"/>
    <property type="match status" value="2"/>
</dbReference>
<comment type="catalytic activity">
    <reaction evidence="18">
        <text>L-threonyl-[protein] + ATP = O-phospho-L-threonyl-[protein] + ADP + H(+)</text>
        <dbReference type="Rhea" id="RHEA:46608"/>
        <dbReference type="Rhea" id="RHEA-COMP:11060"/>
        <dbReference type="Rhea" id="RHEA-COMP:11605"/>
        <dbReference type="ChEBI" id="CHEBI:15378"/>
        <dbReference type="ChEBI" id="CHEBI:30013"/>
        <dbReference type="ChEBI" id="CHEBI:30616"/>
        <dbReference type="ChEBI" id="CHEBI:61977"/>
        <dbReference type="ChEBI" id="CHEBI:456216"/>
        <dbReference type="EC" id="2.7.11.1"/>
    </reaction>
</comment>
<evidence type="ECO:0000256" key="1">
    <source>
        <dbReference type="ARBA" id="ARBA00004251"/>
    </source>
</evidence>
<evidence type="ECO:0000256" key="9">
    <source>
        <dbReference type="ARBA" id="ARBA00022729"/>
    </source>
</evidence>
<dbReference type="Pfam" id="PF08263">
    <property type="entry name" value="LRRNT_2"/>
    <property type="match status" value="1"/>
</dbReference>
<gene>
    <name evidence="23" type="ORF">Sjap_015765</name>
</gene>
<evidence type="ECO:0000259" key="22">
    <source>
        <dbReference type="PROSITE" id="PS50011"/>
    </source>
</evidence>
<evidence type="ECO:0000313" key="23">
    <source>
        <dbReference type="EMBL" id="KAK9116818.1"/>
    </source>
</evidence>
<evidence type="ECO:0000256" key="13">
    <source>
        <dbReference type="ARBA" id="ARBA00022840"/>
    </source>
</evidence>
<keyword evidence="7" id="KW-0808">Transferase</keyword>
<dbReference type="Gene3D" id="3.80.10.10">
    <property type="entry name" value="Ribonuclease Inhibitor"/>
    <property type="match status" value="4"/>
</dbReference>
<evidence type="ECO:0000256" key="14">
    <source>
        <dbReference type="ARBA" id="ARBA00022989"/>
    </source>
</evidence>
<dbReference type="InterPro" id="IPR011009">
    <property type="entry name" value="Kinase-like_dom_sf"/>
</dbReference>
<evidence type="ECO:0000256" key="15">
    <source>
        <dbReference type="ARBA" id="ARBA00023136"/>
    </source>
</evidence>
<dbReference type="PROSITE" id="PS50011">
    <property type="entry name" value="PROTEIN_KINASE_DOM"/>
    <property type="match status" value="1"/>
</dbReference>
<comment type="catalytic activity">
    <reaction evidence="19">
        <text>L-seryl-[protein] + ATP = O-phospho-L-seryl-[protein] + ADP + H(+)</text>
        <dbReference type="Rhea" id="RHEA:17989"/>
        <dbReference type="Rhea" id="RHEA-COMP:9863"/>
        <dbReference type="Rhea" id="RHEA-COMP:11604"/>
        <dbReference type="ChEBI" id="CHEBI:15378"/>
        <dbReference type="ChEBI" id="CHEBI:29999"/>
        <dbReference type="ChEBI" id="CHEBI:30616"/>
        <dbReference type="ChEBI" id="CHEBI:83421"/>
        <dbReference type="ChEBI" id="CHEBI:456216"/>
        <dbReference type="EC" id="2.7.11.1"/>
    </reaction>
</comment>
<dbReference type="Pfam" id="PF00069">
    <property type="entry name" value="Pkinase"/>
    <property type="match status" value="1"/>
</dbReference>
<keyword evidence="15 21" id="KW-0472">Membrane</keyword>
<dbReference type="SUPFAM" id="SSF56112">
    <property type="entry name" value="Protein kinase-like (PK-like)"/>
    <property type="match status" value="1"/>
</dbReference>
<keyword evidence="11 20" id="KW-0547">Nucleotide-binding</keyword>
<dbReference type="FunFam" id="1.10.510.10:FF:000445">
    <property type="entry name" value="MDIS1-interacting receptor like kinase 2"/>
    <property type="match status" value="1"/>
</dbReference>
<keyword evidence="14 21" id="KW-1133">Transmembrane helix</keyword>
<dbReference type="GO" id="GO:0005886">
    <property type="term" value="C:plasma membrane"/>
    <property type="evidence" value="ECO:0007669"/>
    <property type="project" value="UniProtKB-SubCell"/>
</dbReference>
<keyword evidence="5" id="KW-0597">Phosphoprotein</keyword>